<dbReference type="Proteomes" id="UP000193866">
    <property type="component" value="Unassembled WGS sequence"/>
</dbReference>
<proteinExistence type="predicted"/>
<dbReference type="InterPro" id="IPR036390">
    <property type="entry name" value="WH_DNA-bd_sf"/>
</dbReference>
<dbReference type="SUPFAM" id="SSF46785">
    <property type="entry name" value="Winged helix' DNA-binding domain"/>
    <property type="match status" value="1"/>
</dbReference>
<evidence type="ECO:0000313" key="2">
    <source>
        <dbReference type="EMBL" id="ORW09127.1"/>
    </source>
</evidence>
<accession>A0A1X1YDG4</accession>
<evidence type="ECO:0000256" key="1">
    <source>
        <dbReference type="SAM" id="MobiDB-lite"/>
    </source>
</evidence>
<dbReference type="Gene3D" id="1.10.10.10">
    <property type="entry name" value="Winged helix-like DNA-binding domain superfamily/Winged helix DNA-binding domain"/>
    <property type="match status" value="1"/>
</dbReference>
<gene>
    <name evidence="2" type="ORF">AWC16_17235</name>
</gene>
<dbReference type="EMBL" id="LQPG01000030">
    <property type="protein sequence ID" value="ORW09127.1"/>
    <property type="molecule type" value="Genomic_DNA"/>
</dbReference>
<dbReference type="OrthoDB" id="3399802at2"/>
<dbReference type="STRING" id="1108812.AWC16_17235"/>
<protein>
    <submittedName>
        <fullName evidence="2">Transcriptional regulator</fullName>
    </submittedName>
</protein>
<dbReference type="AlphaFoldDB" id="A0A1X1YDG4"/>
<evidence type="ECO:0000313" key="3">
    <source>
        <dbReference type="Proteomes" id="UP000193866"/>
    </source>
</evidence>
<sequence>MHDRSGRPRGANRSQRLPRNQQRDRVLRLVGAAEGAVDAAELAERMNLHVTTVRFHLDALCEDGAVARTRIKRDGVGRPRTGYIAVRERLDYRGLAEILAMELGDTAAERRERAERAGRRWAERILASNAPTDPARPNGTAPVTGIDDCADQIAGIFERMGFGPELTVSPDSADGRRECVIRLHACPVRELAQSHPEVSCAMHLGLLRGLLTGNNVAGGGAALEPFVEPEMCVARLIGR</sequence>
<comment type="caution">
    <text evidence="2">The sequence shown here is derived from an EMBL/GenBank/DDBJ whole genome shotgun (WGS) entry which is preliminary data.</text>
</comment>
<reference evidence="2 3" key="1">
    <citation type="submission" date="2016-01" db="EMBL/GenBank/DDBJ databases">
        <title>The new phylogeny of the genus Mycobacterium.</title>
        <authorList>
            <person name="Tarcisio F."/>
            <person name="Conor M."/>
            <person name="Antonella G."/>
            <person name="Elisabetta G."/>
            <person name="Giulia F.S."/>
            <person name="Sara T."/>
            <person name="Anna F."/>
            <person name="Clotilde B."/>
            <person name="Roberto B."/>
            <person name="Veronica D.S."/>
            <person name="Fabio R."/>
            <person name="Monica P."/>
            <person name="Olivier J."/>
            <person name="Enrico T."/>
            <person name="Nicola S."/>
        </authorList>
    </citation>
    <scope>NUCLEOTIDE SEQUENCE [LARGE SCALE GENOMIC DNA]</scope>
    <source>
        <strain evidence="2 3">DSM 45394</strain>
    </source>
</reference>
<name>A0A1X1YDG4_9MYCO</name>
<dbReference type="InterPro" id="IPR036388">
    <property type="entry name" value="WH-like_DNA-bd_sf"/>
</dbReference>
<organism evidence="2 3">
    <name type="scientific">Mycolicibacter longobardus</name>
    <dbReference type="NCBI Taxonomy" id="1108812"/>
    <lineage>
        <taxon>Bacteria</taxon>
        <taxon>Bacillati</taxon>
        <taxon>Actinomycetota</taxon>
        <taxon>Actinomycetes</taxon>
        <taxon>Mycobacteriales</taxon>
        <taxon>Mycobacteriaceae</taxon>
        <taxon>Mycolicibacter</taxon>
    </lineage>
</organism>
<dbReference type="RefSeq" id="WP_085265762.1">
    <property type="nucleotide sequence ID" value="NZ_JACKVG010000005.1"/>
</dbReference>
<keyword evidence="3" id="KW-1185">Reference proteome</keyword>
<feature type="region of interest" description="Disordered" evidence="1">
    <location>
        <begin position="1"/>
        <end position="22"/>
    </location>
</feature>